<name>A0A8W8KP31_MAGGI</name>
<evidence type="ECO:0000256" key="1">
    <source>
        <dbReference type="ARBA" id="ARBA00001971"/>
    </source>
</evidence>
<dbReference type="PROSITE" id="PS00086">
    <property type="entry name" value="CYTOCHROME_P450"/>
    <property type="match status" value="1"/>
</dbReference>
<dbReference type="Proteomes" id="UP000005408">
    <property type="component" value="Unassembled WGS sequence"/>
</dbReference>
<evidence type="ECO:0000256" key="7">
    <source>
        <dbReference type="PIRSR" id="PIRSR602401-1"/>
    </source>
</evidence>
<evidence type="ECO:0000256" key="3">
    <source>
        <dbReference type="ARBA" id="ARBA00022723"/>
    </source>
</evidence>
<keyword evidence="7 8" id="KW-0349">Heme</keyword>
<evidence type="ECO:0000256" key="6">
    <source>
        <dbReference type="ARBA" id="ARBA00023033"/>
    </source>
</evidence>
<proteinExistence type="inferred from homology"/>
<dbReference type="AlphaFoldDB" id="A0A8W8KP31"/>
<reference evidence="9" key="1">
    <citation type="submission" date="2022-08" db="UniProtKB">
        <authorList>
            <consortium name="EnsemblMetazoa"/>
        </authorList>
    </citation>
    <scope>IDENTIFICATION</scope>
    <source>
        <strain evidence="9">05x7-T-G4-1.051#20</strain>
    </source>
</reference>
<keyword evidence="3 7" id="KW-0479">Metal-binding</keyword>
<keyword evidence="5 7" id="KW-0408">Iron</keyword>
<dbReference type="Gene3D" id="1.10.630.10">
    <property type="entry name" value="Cytochrome P450"/>
    <property type="match status" value="1"/>
</dbReference>
<dbReference type="Pfam" id="PF00067">
    <property type="entry name" value="p450"/>
    <property type="match status" value="1"/>
</dbReference>
<keyword evidence="4 8" id="KW-0560">Oxidoreductase</keyword>
<keyword evidence="10" id="KW-1185">Reference proteome</keyword>
<dbReference type="PANTHER" id="PTHR24303:SF31">
    <property type="entry name" value="CYTOCHROME P450 307A1-RELATED"/>
    <property type="match status" value="1"/>
</dbReference>
<dbReference type="PANTHER" id="PTHR24303">
    <property type="entry name" value="HEME-BINDING MONOOXYGENASE FAMILY"/>
    <property type="match status" value="1"/>
</dbReference>
<evidence type="ECO:0000256" key="5">
    <source>
        <dbReference type="ARBA" id="ARBA00023004"/>
    </source>
</evidence>
<organism evidence="9 10">
    <name type="scientific">Magallana gigas</name>
    <name type="common">Pacific oyster</name>
    <name type="synonym">Crassostrea gigas</name>
    <dbReference type="NCBI Taxonomy" id="29159"/>
    <lineage>
        <taxon>Eukaryota</taxon>
        <taxon>Metazoa</taxon>
        <taxon>Spiralia</taxon>
        <taxon>Lophotrochozoa</taxon>
        <taxon>Mollusca</taxon>
        <taxon>Bivalvia</taxon>
        <taxon>Autobranchia</taxon>
        <taxon>Pteriomorphia</taxon>
        <taxon>Ostreida</taxon>
        <taxon>Ostreoidea</taxon>
        <taxon>Ostreidae</taxon>
        <taxon>Magallana</taxon>
    </lineage>
</organism>
<sequence>EGRLALSSPLRILANNDNIFNNVCLSSTQIFGNLFACHHDETVYPDPWEFKPDRFLEEGKLVGADHPAVRNFIGFGVGRRRCVGQQMARIRMFLYTTCLLQKFKIEIPKDTSLPSHDPRALLSESPVILPPPMQYCFVEC</sequence>
<evidence type="ECO:0000256" key="8">
    <source>
        <dbReference type="RuleBase" id="RU000461"/>
    </source>
</evidence>
<comment type="similarity">
    <text evidence="2 8">Belongs to the cytochrome P450 family.</text>
</comment>
<dbReference type="SUPFAM" id="SSF48264">
    <property type="entry name" value="Cytochrome P450"/>
    <property type="match status" value="1"/>
</dbReference>
<dbReference type="InterPro" id="IPR001128">
    <property type="entry name" value="Cyt_P450"/>
</dbReference>
<evidence type="ECO:0000313" key="9">
    <source>
        <dbReference type="EnsemblMetazoa" id="G24328.5:cds"/>
    </source>
</evidence>
<dbReference type="InterPro" id="IPR017972">
    <property type="entry name" value="Cyt_P450_CS"/>
</dbReference>
<evidence type="ECO:0000256" key="2">
    <source>
        <dbReference type="ARBA" id="ARBA00010617"/>
    </source>
</evidence>
<accession>A0A8W8KP31</accession>
<dbReference type="InterPro" id="IPR002401">
    <property type="entry name" value="Cyt_P450_E_grp-I"/>
</dbReference>
<evidence type="ECO:0000256" key="4">
    <source>
        <dbReference type="ARBA" id="ARBA00023002"/>
    </source>
</evidence>
<dbReference type="InterPro" id="IPR036396">
    <property type="entry name" value="Cyt_P450_sf"/>
</dbReference>
<feature type="binding site" description="axial binding residue" evidence="7">
    <location>
        <position position="82"/>
    </location>
    <ligand>
        <name>heme</name>
        <dbReference type="ChEBI" id="CHEBI:30413"/>
    </ligand>
    <ligandPart>
        <name>Fe</name>
        <dbReference type="ChEBI" id="CHEBI:18248"/>
    </ligandPart>
</feature>
<dbReference type="GO" id="GO:0005506">
    <property type="term" value="F:iron ion binding"/>
    <property type="evidence" value="ECO:0007669"/>
    <property type="project" value="InterPro"/>
</dbReference>
<dbReference type="GO" id="GO:0020037">
    <property type="term" value="F:heme binding"/>
    <property type="evidence" value="ECO:0007669"/>
    <property type="project" value="InterPro"/>
</dbReference>
<protein>
    <recommendedName>
        <fullName evidence="11">Cytochrome P450</fullName>
    </recommendedName>
</protein>
<dbReference type="GO" id="GO:0016705">
    <property type="term" value="F:oxidoreductase activity, acting on paired donors, with incorporation or reduction of molecular oxygen"/>
    <property type="evidence" value="ECO:0007669"/>
    <property type="project" value="InterPro"/>
</dbReference>
<comment type="cofactor">
    <cofactor evidence="1 7">
        <name>heme</name>
        <dbReference type="ChEBI" id="CHEBI:30413"/>
    </cofactor>
</comment>
<dbReference type="GO" id="GO:0004497">
    <property type="term" value="F:monooxygenase activity"/>
    <property type="evidence" value="ECO:0007669"/>
    <property type="project" value="UniProtKB-KW"/>
</dbReference>
<evidence type="ECO:0008006" key="11">
    <source>
        <dbReference type="Google" id="ProtNLM"/>
    </source>
</evidence>
<dbReference type="PRINTS" id="PR00463">
    <property type="entry name" value="EP450I"/>
</dbReference>
<keyword evidence="6 8" id="KW-0503">Monooxygenase</keyword>
<evidence type="ECO:0000313" key="10">
    <source>
        <dbReference type="Proteomes" id="UP000005408"/>
    </source>
</evidence>
<dbReference type="EnsemblMetazoa" id="G24328.5">
    <property type="protein sequence ID" value="G24328.5:cds"/>
    <property type="gene ID" value="G24328"/>
</dbReference>